<reference evidence="4" key="1">
    <citation type="submission" date="2020-12" db="EMBL/GenBank/DDBJ databases">
        <title>Bacterial novel species Flavobacterium sp. SE-1-e isolated from soil.</title>
        <authorList>
            <person name="Jung H.-Y."/>
        </authorList>
    </citation>
    <scope>NUCLEOTIDE SEQUENCE</scope>
    <source>
        <strain evidence="4">SE-1-e</strain>
    </source>
</reference>
<dbReference type="InterPro" id="IPR013096">
    <property type="entry name" value="Cupin_2"/>
</dbReference>
<keyword evidence="5" id="KW-1185">Reference proteome</keyword>
<name>A0A934PKN2_9FLAO</name>
<dbReference type="InterPro" id="IPR014710">
    <property type="entry name" value="RmlC-like_jellyroll"/>
</dbReference>
<dbReference type="Pfam" id="PF07883">
    <property type="entry name" value="Cupin_2"/>
    <property type="match status" value="1"/>
</dbReference>
<evidence type="ECO:0000256" key="1">
    <source>
        <dbReference type="SAM" id="SignalP"/>
    </source>
</evidence>
<dbReference type="SUPFAM" id="SSF69118">
    <property type="entry name" value="AhpD-like"/>
    <property type="match status" value="1"/>
</dbReference>
<dbReference type="AlphaFoldDB" id="A0A934PKN2"/>
<feature type="signal peptide" evidence="1">
    <location>
        <begin position="1"/>
        <end position="33"/>
    </location>
</feature>
<dbReference type="Gene3D" id="1.20.1290.10">
    <property type="entry name" value="AhpD-like"/>
    <property type="match status" value="1"/>
</dbReference>
<proteinExistence type="predicted"/>
<organism evidence="4 5">
    <name type="scientific">Flavobacterium agrisoli</name>
    <dbReference type="NCBI Taxonomy" id="2793066"/>
    <lineage>
        <taxon>Bacteria</taxon>
        <taxon>Pseudomonadati</taxon>
        <taxon>Bacteroidota</taxon>
        <taxon>Flavobacteriia</taxon>
        <taxon>Flavobacteriales</taxon>
        <taxon>Flavobacteriaceae</taxon>
        <taxon>Flavobacterium</taxon>
    </lineage>
</organism>
<dbReference type="GO" id="GO:0051920">
    <property type="term" value="F:peroxiredoxin activity"/>
    <property type="evidence" value="ECO:0007669"/>
    <property type="project" value="InterPro"/>
</dbReference>
<protein>
    <submittedName>
        <fullName evidence="4">Carboxymuconolactone decarboxylase family protein</fullName>
    </submittedName>
</protein>
<dbReference type="InterPro" id="IPR011051">
    <property type="entry name" value="RmlC_Cupin_sf"/>
</dbReference>
<dbReference type="Proteomes" id="UP000609172">
    <property type="component" value="Unassembled WGS sequence"/>
</dbReference>
<dbReference type="Pfam" id="PF02627">
    <property type="entry name" value="CMD"/>
    <property type="match status" value="2"/>
</dbReference>
<dbReference type="PANTHER" id="PTHR33570">
    <property type="entry name" value="4-CARBOXYMUCONOLACTONE DECARBOXYLASE FAMILY PROTEIN"/>
    <property type="match status" value="1"/>
</dbReference>
<feature type="domain" description="Carboxymuconolactone decarboxylase-like" evidence="2">
    <location>
        <begin position="207"/>
        <end position="291"/>
    </location>
</feature>
<dbReference type="PANTHER" id="PTHR33570:SF2">
    <property type="entry name" value="CARBOXYMUCONOLACTONE DECARBOXYLASE-LIKE DOMAIN-CONTAINING PROTEIN"/>
    <property type="match status" value="1"/>
</dbReference>
<evidence type="ECO:0000259" key="3">
    <source>
        <dbReference type="Pfam" id="PF07883"/>
    </source>
</evidence>
<dbReference type="SUPFAM" id="SSF51182">
    <property type="entry name" value="RmlC-like cupins"/>
    <property type="match status" value="1"/>
</dbReference>
<dbReference type="EMBL" id="JAEHFV010000001">
    <property type="protein sequence ID" value="MBK0368678.1"/>
    <property type="molecule type" value="Genomic_DNA"/>
</dbReference>
<evidence type="ECO:0000313" key="4">
    <source>
        <dbReference type="EMBL" id="MBK0368678.1"/>
    </source>
</evidence>
<dbReference type="CDD" id="cd02233">
    <property type="entry name" value="cupin_HNL-like"/>
    <property type="match status" value="1"/>
</dbReference>
<feature type="domain" description="Cupin type-2" evidence="3">
    <location>
        <begin position="80"/>
        <end position="139"/>
    </location>
</feature>
<dbReference type="InterPro" id="IPR052512">
    <property type="entry name" value="4CMD/NDH-1_regulator"/>
</dbReference>
<dbReference type="InterPro" id="IPR047263">
    <property type="entry name" value="HNL-like_cupin"/>
</dbReference>
<dbReference type="Gene3D" id="2.60.120.10">
    <property type="entry name" value="Jelly Rolls"/>
    <property type="match status" value="1"/>
</dbReference>
<evidence type="ECO:0000313" key="5">
    <source>
        <dbReference type="Proteomes" id="UP000609172"/>
    </source>
</evidence>
<dbReference type="InterPro" id="IPR003779">
    <property type="entry name" value="CMD-like"/>
</dbReference>
<comment type="caution">
    <text evidence="4">The sequence shown here is derived from an EMBL/GenBank/DDBJ whole genome shotgun (WGS) entry which is preliminary data.</text>
</comment>
<accession>A0A934PKN2</accession>
<keyword evidence="1" id="KW-0732">Signal</keyword>
<sequence>MKNSNQILNIEKSVKSVVLLMLSLFTAITALNAQTNNNKTQKMTSFTDKGVQAPATNFIGTVWVNMNVKPEEGYNTNIGTVTFEPKARTNWHKHSSGQVLFVIEGIGYYQEKGKPIQLIQKGDVVKIRKNALHWHGASHGTMMRHIALVPEYDKDKTEWLQSVNDEEYNSYTTEKSVQTPVKITATAHKNHEELWPDYQSKAQETDPELIEVFDNFAFDEVINHDAMETKTRVLIIMASTIGSQALTEYKMFVNAALNTGISPVEIKEVLYQAVPYIGISKVIDFLNATNEIFTERNILLPLEGQSTTTPETRMEKGLAKQKEIVGERVDEMYKNAPKDLLHIQKYLSANCFGDYITRNGLDVKKREMVTLSFLIAMGGTESQIKGHIAGNAKVGNDRQVLINLMTQLIPYVGYPRTLNAITCLNEVLPAK</sequence>
<feature type="domain" description="Carboxymuconolactone decarboxylase-like" evidence="2">
    <location>
        <begin position="344"/>
        <end position="425"/>
    </location>
</feature>
<evidence type="ECO:0000259" key="2">
    <source>
        <dbReference type="Pfam" id="PF02627"/>
    </source>
</evidence>
<dbReference type="InterPro" id="IPR029032">
    <property type="entry name" value="AhpD-like"/>
</dbReference>
<feature type="chain" id="PRO_5036951669" evidence="1">
    <location>
        <begin position="34"/>
        <end position="431"/>
    </location>
</feature>
<gene>
    <name evidence="4" type="ORF">I5M07_02425</name>
</gene>